<protein>
    <submittedName>
        <fullName evidence="2">Uncharacterized protein</fullName>
    </submittedName>
</protein>
<sequence length="123" mass="12273">MSANPENQEASGQHAVAAAAATTTTDAAAATAATDAGAASDATTLAANAVATSRRDGVTSFTASRHGYLCYCGPIEGAGQAIQDAKKAGYLQPGQQLQMQIHSAQDSNNQENGPQGQDGAGNH</sequence>
<evidence type="ECO:0000313" key="2">
    <source>
        <dbReference type="EMBL" id="KAK5629182.1"/>
    </source>
</evidence>
<organism evidence="2 3">
    <name type="scientific">Xylaria bambusicola</name>
    <dbReference type="NCBI Taxonomy" id="326684"/>
    <lineage>
        <taxon>Eukaryota</taxon>
        <taxon>Fungi</taxon>
        <taxon>Dikarya</taxon>
        <taxon>Ascomycota</taxon>
        <taxon>Pezizomycotina</taxon>
        <taxon>Sordariomycetes</taxon>
        <taxon>Xylariomycetidae</taxon>
        <taxon>Xylariales</taxon>
        <taxon>Xylariaceae</taxon>
        <taxon>Xylaria</taxon>
    </lineage>
</organism>
<feature type="compositionally biased region" description="Polar residues" evidence="1">
    <location>
        <begin position="1"/>
        <end position="11"/>
    </location>
</feature>
<feature type="compositionally biased region" description="Low complexity" evidence="1">
    <location>
        <begin position="15"/>
        <end position="41"/>
    </location>
</feature>
<feature type="region of interest" description="Disordered" evidence="1">
    <location>
        <begin position="1"/>
        <end position="41"/>
    </location>
</feature>
<feature type="compositionally biased region" description="Polar residues" evidence="1">
    <location>
        <begin position="95"/>
        <end position="115"/>
    </location>
</feature>
<reference evidence="2 3" key="1">
    <citation type="submission" date="2023-10" db="EMBL/GenBank/DDBJ databases">
        <title>Draft genome sequence of Xylaria bambusicola isolate GMP-LS, the root and basal stem rot pathogen of sugarcane in Indonesia.</title>
        <authorList>
            <person name="Selvaraj P."/>
            <person name="Muralishankar V."/>
            <person name="Muruganantham S."/>
            <person name="Sp S."/>
            <person name="Haryani S."/>
            <person name="Lau K.J.X."/>
            <person name="Naqvi N.I."/>
        </authorList>
    </citation>
    <scope>NUCLEOTIDE SEQUENCE [LARGE SCALE GENOMIC DNA]</scope>
    <source>
        <strain evidence="2">GMP-LS</strain>
    </source>
</reference>
<proteinExistence type="predicted"/>
<evidence type="ECO:0000256" key="1">
    <source>
        <dbReference type="SAM" id="MobiDB-lite"/>
    </source>
</evidence>
<feature type="region of interest" description="Disordered" evidence="1">
    <location>
        <begin position="95"/>
        <end position="123"/>
    </location>
</feature>
<accession>A0AAN7Z4Q9</accession>
<evidence type="ECO:0000313" key="3">
    <source>
        <dbReference type="Proteomes" id="UP001305414"/>
    </source>
</evidence>
<name>A0AAN7Z4Q9_9PEZI</name>
<dbReference type="Proteomes" id="UP001305414">
    <property type="component" value="Unassembled WGS sequence"/>
</dbReference>
<keyword evidence="3" id="KW-1185">Reference proteome</keyword>
<gene>
    <name evidence="2" type="ORF">RRF57_004897</name>
</gene>
<dbReference type="AlphaFoldDB" id="A0AAN7Z4Q9"/>
<comment type="caution">
    <text evidence="2">The sequence shown here is derived from an EMBL/GenBank/DDBJ whole genome shotgun (WGS) entry which is preliminary data.</text>
</comment>
<dbReference type="EMBL" id="JAWHQM010000010">
    <property type="protein sequence ID" value="KAK5629182.1"/>
    <property type="molecule type" value="Genomic_DNA"/>
</dbReference>